<protein>
    <recommendedName>
        <fullName evidence="2">Tape measure protein N-terminal domain-containing protein</fullName>
    </recommendedName>
</protein>
<evidence type="ECO:0000256" key="1">
    <source>
        <dbReference type="SAM" id="Phobius"/>
    </source>
</evidence>
<dbReference type="AlphaFoldDB" id="A0A964V5P5"/>
<gene>
    <name evidence="3" type="ORF">EBV32_05815</name>
</gene>
<sequence length="356" mass="36459">MVCSVQRIQKVLGVSALDARQGFAQLYAALRGTGIGLDQLEVLFVGVSNAARLSGASTAEAQGALLQLKQGLAAGVLQGDELRSVLEGLPALSQAIAKTLGVNVGEVKKLGSEGKITSKIVFDAAKSLADATVPGRAQIEQLGIAYTNLRETAAEAFGPALVSSIQAVSAGIQAFAGFLKANREGLTAFAQSVVGIARTLAPLVIGILAVQAAFKAWAIAVNAVRLAQAGLLALSGPKGWAVLAGAVLATAVAAKVLEKGFEGSKKGIEEARKAAEKALKDFKALSAGVELEPPPRAADPKKVAAAAENQRQAAAQQALNAITAQGLQQELGYKRQLLALELQSLRTGEGISATTR</sequence>
<dbReference type="Proteomes" id="UP000713222">
    <property type="component" value="Unassembled WGS sequence"/>
</dbReference>
<reference evidence="3" key="1">
    <citation type="submission" date="2018-10" db="EMBL/GenBank/DDBJ databases">
        <title>Iterative Subtractive Binning of Freshwater Chronoseries Metagenomes Recovers Nearly Complete Genomes from over Four Hundred Novel Species.</title>
        <authorList>
            <person name="Rodriguez-R L.M."/>
            <person name="Tsementzi D."/>
            <person name="Luo C."/>
            <person name="Konstantinidis K.T."/>
        </authorList>
    </citation>
    <scope>NUCLEOTIDE SEQUENCE</scope>
    <source>
        <strain evidence="3">WB7_6_001</strain>
    </source>
</reference>
<keyword evidence="1" id="KW-1133">Transmembrane helix</keyword>
<evidence type="ECO:0000259" key="2">
    <source>
        <dbReference type="Pfam" id="PF20155"/>
    </source>
</evidence>
<evidence type="ECO:0000313" key="4">
    <source>
        <dbReference type="Proteomes" id="UP000713222"/>
    </source>
</evidence>
<keyword evidence="1" id="KW-0812">Transmembrane</keyword>
<evidence type="ECO:0000313" key="3">
    <source>
        <dbReference type="EMBL" id="NBN88584.1"/>
    </source>
</evidence>
<dbReference type="NCBIfam" id="TIGR02675">
    <property type="entry name" value="tape_meas_nterm"/>
    <property type="match status" value="1"/>
</dbReference>
<feature type="transmembrane region" description="Helical" evidence="1">
    <location>
        <begin position="240"/>
        <end position="257"/>
    </location>
</feature>
<dbReference type="EMBL" id="RGET01000179">
    <property type="protein sequence ID" value="NBN88584.1"/>
    <property type="molecule type" value="Genomic_DNA"/>
</dbReference>
<feature type="non-terminal residue" evidence="3">
    <location>
        <position position="356"/>
    </location>
</feature>
<proteinExistence type="predicted"/>
<comment type="caution">
    <text evidence="3">The sequence shown here is derived from an EMBL/GenBank/DDBJ whole genome shotgun (WGS) entry which is preliminary data.</text>
</comment>
<accession>A0A964V5P5</accession>
<dbReference type="Pfam" id="PF20155">
    <property type="entry name" value="TMP_3"/>
    <property type="match status" value="1"/>
</dbReference>
<feature type="domain" description="Tape measure protein N-terminal" evidence="2">
    <location>
        <begin position="7"/>
        <end position="155"/>
    </location>
</feature>
<name>A0A964V5P5_9PROT</name>
<dbReference type="InterPro" id="IPR013491">
    <property type="entry name" value="Tape_meas_N"/>
</dbReference>
<organism evidence="3 4">
    <name type="scientific">Candidatus Fonsibacter lacus</name>
    <dbReference type="NCBI Taxonomy" id="2576439"/>
    <lineage>
        <taxon>Bacteria</taxon>
        <taxon>Pseudomonadati</taxon>
        <taxon>Pseudomonadota</taxon>
        <taxon>Alphaproteobacteria</taxon>
        <taxon>Candidatus Pelagibacterales</taxon>
        <taxon>Candidatus Pelagibacterales incertae sedis</taxon>
        <taxon>Candidatus Fonsibacter</taxon>
    </lineage>
</organism>
<keyword evidence="1" id="KW-0472">Membrane</keyword>